<feature type="region of interest" description="Disordered" evidence="1">
    <location>
        <begin position="1"/>
        <end position="60"/>
    </location>
</feature>
<evidence type="ECO:0000256" key="1">
    <source>
        <dbReference type="SAM" id="MobiDB-lite"/>
    </source>
</evidence>
<accession>A0A2I0B160</accession>
<reference evidence="2 3" key="1">
    <citation type="journal article" date="2017" name="Nature">
        <title>The Apostasia genome and the evolution of orchids.</title>
        <authorList>
            <person name="Zhang G.Q."/>
            <person name="Liu K.W."/>
            <person name="Li Z."/>
            <person name="Lohaus R."/>
            <person name="Hsiao Y.Y."/>
            <person name="Niu S.C."/>
            <person name="Wang J.Y."/>
            <person name="Lin Y.C."/>
            <person name="Xu Q."/>
            <person name="Chen L.J."/>
            <person name="Yoshida K."/>
            <person name="Fujiwara S."/>
            <person name="Wang Z.W."/>
            <person name="Zhang Y.Q."/>
            <person name="Mitsuda N."/>
            <person name="Wang M."/>
            <person name="Liu G.H."/>
            <person name="Pecoraro L."/>
            <person name="Huang H.X."/>
            <person name="Xiao X.J."/>
            <person name="Lin M."/>
            <person name="Wu X.Y."/>
            <person name="Wu W.L."/>
            <person name="Chen Y.Y."/>
            <person name="Chang S.B."/>
            <person name="Sakamoto S."/>
            <person name="Ohme-Takagi M."/>
            <person name="Yagi M."/>
            <person name="Zeng S.J."/>
            <person name="Shen C.Y."/>
            <person name="Yeh C.M."/>
            <person name="Luo Y.B."/>
            <person name="Tsai W.C."/>
            <person name="Van de Peer Y."/>
            <person name="Liu Z.J."/>
        </authorList>
    </citation>
    <scope>NUCLEOTIDE SEQUENCE [LARGE SCALE GENOMIC DNA]</scope>
    <source>
        <strain evidence="3">cv. Shenzhen</strain>
        <tissue evidence="2">Stem</tissue>
    </source>
</reference>
<keyword evidence="3" id="KW-1185">Reference proteome</keyword>
<name>A0A2I0B160_9ASPA</name>
<feature type="compositionally biased region" description="Polar residues" evidence="1">
    <location>
        <begin position="17"/>
        <end position="50"/>
    </location>
</feature>
<dbReference type="AlphaFoldDB" id="A0A2I0B160"/>
<proteinExistence type="predicted"/>
<dbReference type="Proteomes" id="UP000236161">
    <property type="component" value="Unassembled WGS sequence"/>
</dbReference>
<dbReference type="EMBL" id="KZ451929">
    <property type="protein sequence ID" value="PKA61515.1"/>
    <property type="molecule type" value="Genomic_DNA"/>
</dbReference>
<gene>
    <name evidence="2" type="ORF">AXF42_Ash018802</name>
</gene>
<organism evidence="2 3">
    <name type="scientific">Apostasia shenzhenica</name>
    <dbReference type="NCBI Taxonomy" id="1088818"/>
    <lineage>
        <taxon>Eukaryota</taxon>
        <taxon>Viridiplantae</taxon>
        <taxon>Streptophyta</taxon>
        <taxon>Embryophyta</taxon>
        <taxon>Tracheophyta</taxon>
        <taxon>Spermatophyta</taxon>
        <taxon>Magnoliopsida</taxon>
        <taxon>Liliopsida</taxon>
        <taxon>Asparagales</taxon>
        <taxon>Orchidaceae</taxon>
        <taxon>Apostasioideae</taxon>
        <taxon>Apostasia</taxon>
    </lineage>
</organism>
<feature type="compositionally biased region" description="Basic and acidic residues" evidence="1">
    <location>
        <begin position="51"/>
        <end position="60"/>
    </location>
</feature>
<sequence length="76" mass="8634">MHGVRTFSKHPFPSRKAAQQPQVEEQLNSSSLPNSCSTVAPSRRAAQQQPHVEEQLKEHTRSYSPYYYVNSAFKTA</sequence>
<evidence type="ECO:0000313" key="3">
    <source>
        <dbReference type="Proteomes" id="UP000236161"/>
    </source>
</evidence>
<protein>
    <submittedName>
        <fullName evidence="2">Uncharacterized protein</fullName>
    </submittedName>
</protein>
<evidence type="ECO:0000313" key="2">
    <source>
        <dbReference type="EMBL" id="PKA61515.1"/>
    </source>
</evidence>